<comment type="caution">
    <text evidence="1">The sequence shown here is derived from an EMBL/GenBank/DDBJ whole genome shotgun (WGS) entry which is preliminary data.</text>
</comment>
<sequence length="229" mass="23599">MQMTTRSILSGVAVGGLSTLALSLGGFDRAQAATILLSENFGSGAPFTEEITGSLNSSFNVTAGNVDIIGQGTGIDIYPSPPNGNYLDLNGTTSGTIASVNSFTFLPGESATLTFDFGRNTELVTVPTSAQVFLGSTLLATLNDPVGSSFTAFSQTISNPTNGTLRFASTNSGVRGIVLDNIVLTSNPAATTAVPEPSDLVGTAFAFGSVVLLKRKLSKKTVKLDRFSK</sequence>
<reference evidence="1 2" key="1">
    <citation type="submission" date="2018-03" db="EMBL/GenBank/DDBJ databases">
        <title>The ancient ancestry and fast evolution of plastids.</title>
        <authorList>
            <person name="Moore K.R."/>
            <person name="Magnabosco C."/>
            <person name="Momper L."/>
            <person name="Gold D.A."/>
            <person name="Bosak T."/>
            <person name="Fournier G.P."/>
        </authorList>
    </citation>
    <scope>NUCLEOTIDE SEQUENCE [LARGE SCALE GENOMIC DNA]</scope>
    <source>
        <strain evidence="1 2">CCALA 037</strain>
    </source>
</reference>
<name>A0A2T1GG87_9CYAN</name>
<accession>A0A2T1GG87</accession>
<dbReference type="Proteomes" id="UP000238937">
    <property type="component" value="Unassembled WGS sequence"/>
</dbReference>
<evidence type="ECO:0000313" key="1">
    <source>
        <dbReference type="EMBL" id="PSB56608.1"/>
    </source>
</evidence>
<dbReference type="InterPro" id="IPR026374">
    <property type="entry name" value="Cyano_PEP"/>
</dbReference>
<proteinExistence type="predicted"/>
<organism evidence="1 2">
    <name type="scientific">Chamaesiphon polymorphus CCALA 037</name>
    <dbReference type="NCBI Taxonomy" id="2107692"/>
    <lineage>
        <taxon>Bacteria</taxon>
        <taxon>Bacillati</taxon>
        <taxon>Cyanobacteriota</taxon>
        <taxon>Cyanophyceae</taxon>
        <taxon>Gomontiellales</taxon>
        <taxon>Chamaesiphonaceae</taxon>
        <taxon>Chamaesiphon</taxon>
    </lineage>
</organism>
<dbReference type="EMBL" id="PVWO01000117">
    <property type="protein sequence ID" value="PSB56608.1"/>
    <property type="molecule type" value="Genomic_DNA"/>
</dbReference>
<dbReference type="OrthoDB" id="485342at2"/>
<keyword evidence="2" id="KW-1185">Reference proteome</keyword>
<gene>
    <name evidence="1" type="ORF">C7B77_11295</name>
</gene>
<evidence type="ECO:0000313" key="2">
    <source>
        <dbReference type="Proteomes" id="UP000238937"/>
    </source>
</evidence>
<dbReference type="NCBIfam" id="TIGR04155">
    <property type="entry name" value="cyano_PEP"/>
    <property type="match status" value="1"/>
</dbReference>
<protein>
    <submittedName>
        <fullName evidence="1">Uncharacterized protein</fullName>
    </submittedName>
</protein>
<dbReference type="AlphaFoldDB" id="A0A2T1GG87"/>